<gene>
    <name evidence="2" type="ORF">ATN00_02500</name>
</gene>
<feature type="domain" description="Carboxymuconolactone decarboxylase-like" evidence="1">
    <location>
        <begin position="41"/>
        <end position="112"/>
    </location>
</feature>
<dbReference type="InterPro" id="IPR003779">
    <property type="entry name" value="CMD-like"/>
</dbReference>
<dbReference type="Pfam" id="PF02627">
    <property type="entry name" value="CMD"/>
    <property type="match status" value="1"/>
</dbReference>
<dbReference type="Gene3D" id="1.20.1290.10">
    <property type="entry name" value="AhpD-like"/>
    <property type="match status" value="1"/>
</dbReference>
<dbReference type="PANTHER" id="PTHR33570">
    <property type="entry name" value="4-CARBOXYMUCONOLACTONE DECARBOXYLASE FAMILY PROTEIN"/>
    <property type="match status" value="1"/>
</dbReference>
<dbReference type="OrthoDB" id="7507676at2"/>
<dbReference type="KEGG" id="sbd:ATN00_02500"/>
<protein>
    <recommendedName>
        <fullName evidence="1">Carboxymuconolactone decarboxylase-like domain-containing protein</fullName>
    </recommendedName>
</protein>
<sequence length="123" mass="13414">MTEDEMIARGKEIFEKCYGDVIAPPPVIESKALSGLAMKMFNDIWGNETLSFRDKRLIVLGIIAGLGADSSLFEIHSKSALRNGELNADELQAVLLTALPYVGFPRISPLVRIIDNAIAEHGS</sequence>
<dbReference type="InterPro" id="IPR029032">
    <property type="entry name" value="AhpD-like"/>
</dbReference>
<dbReference type="SUPFAM" id="SSF69118">
    <property type="entry name" value="AhpD-like"/>
    <property type="match status" value="1"/>
</dbReference>
<dbReference type="Proteomes" id="UP000056968">
    <property type="component" value="Chromosome"/>
</dbReference>
<dbReference type="RefSeq" id="WP_062061707.1">
    <property type="nucleotide sequence ID" value="NZ_CP013264.1"/>
</dbReference>
<dbReference type="InterPro" id="IPR052512">
    <property type="entry name" value="4CMD/NDH-1_regulator"/>
</dbReference>
<dbReference type="STRING" id="1332080.ATN00_02500"/>
<evidence type="ECO:0000313" key="3">
    <source>
        <dbReference type="Proteomes" id="UP000056968"/>
    </source>
</evidence>
<dbReference type="AlphaFoldDB" id="A0A0S3EV86"/>
<organism evidence="2 3">
    <name type="scientific">Sphingobium baderi</name>
    <dbReference type="NCBI Taxonomy" id="1332080"/>
    <lineage>
        <taxon>Bacteria</taxon>
        <taxon>Pseudomonadati</taxon>
        <taxon>Pseudomonadota</taxon>
        <taxon>Alphaproteobacteria</taxon>
        <taxon>Sphingomonadales</taxon>
        <taxon>Sphingomonadaceae</taxon>
        <taxon>Sphingobium</taxon>
    </lineage>
</organism>
<keyword evidence="3" id="KW-1185">Reference proteome</keyword>
<dbReference type="GO" id="GO:0051920">
    <property type="term" value="F:peroxiredoxin activity"/>
    <property type="evidence" value="ECO:0007669"/>
    <property type="project" value="InterPro"/>
</dbReference>
<name>A0A0S3EV86_9SPHN</name>
<evidence type="ECO:0000259" key="1">
    <source>
        <dbReference type="Pfam" id="PF02627"/>
    </source>
</evidence>
<reference evidence="2 3" key="1">
    <citation type="submission" date="2015-11" db="EMBL/GenBank/DDBJ databases">
        <title>A Two-component Flavoprotein Monooxygenase System MeaXY Responsible for para-Hydroxylation of 2-Methyl-6-ethylaniline and 2,6-Diethylaniline in Sphingobium baderi DE-13.</title>
        <authorList>
            <person name="Cheng M."/>
            <person name="Meng Q."/>
            <person name="Yang Y."/>
            <person name="Chu C."/>
            <person name="Yan X."/>
            <person name="He J."/>
            <person name="Li S."/>
        </authorList>
    </citation>
    <scope>NUCLEOTIDE SEQUENCE [LARGE SCALE GENOMIC DNA]</scope>
    <source>
        <strain evidence="2 3">DE-13</strain>
    </source>
</reference>
<dbReference type="EMBL" id="CP013264">
    <property type="protein sequence ID" value="ALR19344.1"/>
    <property type="molecule type" value="Genomic_DNA"/>
</dbReference>
<evidence type="ECO:0000313" key="2">
    <source>
        <dbReference type="EMBL" id="ALR19344.1"/>
    </source>
</evidence>
<dbReference type="PANTHER" id="PTHR33570:SF2">
    <property type="entry name" value="CARBOXYMUCONOLACTONE DECARBOXYLASE-LIKE DOMAIN-CONTAINING PROTEIN"/>
    <property type="match status" value="1"/>
</dbReference>
<accession>A0A0S3EV86</accession>
<proteinExistence type="predicted"/>